<dbReference type="AlphaFoldDB" id="A0A3S1BPT8"/>
<accession>A0A3S1BPT8</accession>
<protein>
    <submittedName>
        <fullName evidence="1">Uncharacterized protein</fullName>
    </submittedName>
</protein>
<dbReference type="RefSeq" id="WP_127192039.1">
    <property type="nucleotide sequence ID" value="NZ_RZNY01000007.1"/>
</dbReference>
<dbReference type="Proteomes" id="UP000279446">
    <property type="component" value="Unassembled WGS sequence"/>
</dbReference>
<gene>
    <name evidence="1" type="ORF">EJP82_10710</name>
</gene>
<evidence type="ECO:0000313" key="2">
    <source>
        <dbReference type="Proteomes" id="UP000279446"/>
    </source>
</evidence>
<organism evidence="1 2">
    <name type="scientific">Paenibacillus anaericanus</name>
    <dbReference type="NCBI Taxonomy" id="170367"/>
    <lineage>
        <taxon>Bacteria</taxon>
        <taxon>Bacillati</taxon>
        <taxon>Bacillota</taxon>
        <taxon>Bacilli</taxon>
        <taxon>Bacillales</taxon>
        <taxon>Paenibacillaceae</taxon>
        <taxon>Paenibacillus</taxon>
    </lineage>
</organism>
<dbReference type="EMBL" id="RZNY01000007">
    <property type="protein sequence ID" value="RUT46704.1"/>
    <property type="molecule type" value="Genomic_DNA"/>
</dbReference>
<dbReference type="OrthoDB" id="2046657at2"/>
<keyword evidence="2" id="KW-1185">Reference proteome</keyword>
<reference evidence="1 2" key="1">
    <citation type="submission" date="2018-12" db="EMBL/GenBank/DDBJ databases">
        <authorList>
            <person name="Sun L."/>
            <person name="Chen Z."/>
        </authorList>
    </citation>
    <scope>NUCLEOTIDE SEQUENCE [LARGE SCALE GENOMIC DNA]</scope>
    <source>
        <strain evidence="1 2">DSM 15890</strain>
    </source>
</reference>
<evidence type="ECO:0000313" key="1">
    <source>
        <dbReference type="EMBL" id="RUT46704.1"/>
    </source>
</evidence>
<name>A0A3S1BPT8_9BACL</name>
<proteinExistence type="predicted"/>
<comment type="caution">
    <text evidence="1">The sequence shown here is derived from an EMBL/GenBank/DDBJ whole genome shotgun (WGS) entry which is preliminary data.</text>
</comment>
<sequence>MLPINIDRASKGRVGLAMLICGLILLSLLSGCGATDRQKGVYDDVAEISSEGDTYSYGSQLGGVTQDGGLEKSFSRFNGMDTVWIFSVKEEGNVTIHYDQEVYKGKFKLVAVDPDQMVNVLTEGTAKGDNVLHVKKGTYRIKLVGSGAKAKINISIEADEGIEVDVTGK</sequence>